<keyword evidence="1" id="KW-0479">Metal-binding</keyword>
<keyword evidence="2" id="KW-0378">Hydrolase</keyword>
<dbReference type="GO" id="GO:0046872">
    <property type="term" value="F:metal ion binding"/>
    <property type="evidence" value="ECO:0007669"/>
    <property type="project" value="UniProtKB-KW"/>
</dbReference>
<dbReference type="InterPro" id="IPR029052">
    <property type="entry name" value="Metallo-depent_PP-like"/>
</dbReference>
<evidence type="ECO:0000313" key="5">
    <source>
        <dbReference type="EMBL" id="TYK32038.1"/>
    </source>
</evidence>
<dbReference type="PANTHER" id="PTHR31302">
    <property type="entry name" value="TRANSMEMBRANE PROTEIN WITH METALLOPHOSPHOESTERASE DOMAIN-RELATED"/>
    <property type="match status" value="1"/>
</dbReference>
<reference evidence="5 6" key="1">
    <citation type="submission" date="2019-07" db="EMBL/GenBank/DDBJ databases">
        <title>Draft Genome Sequences of Bacteroides pyogenes Strains Isolated from the Uterus Holstein Dairy Cows with Metritis.</title>
        <authorList>
            <person name="Cunha F."/>
            <person name="Galvao K.N."/>
            <person name="Jeon S.J."/>
            <person name="Jeong K.C."/>
        </authorList>
    </citation>
    <scope>NUCLEOTIDE SEQUENCE [LARGE SCALE GENOMIC DNA]</scope>
    <source>
        <strain evidence="5 6">KG-31</strain>
    </source>
</reference>
<evidence type="ECO:0000259" key="4">
    <source>
        <dbReference type="Pfam" id="PF00149"/>
    </source>
</evidence>
<name>A0A5D3FBC6_9BACE</name>
<dbReference type="GO" id="GO:0016020">
    <property type="term" value="C:membrane"/>
    <property type="evidence" value="ECO:0007669"/>
    <property type="project" value="GOC"/>
</dbReference>
<feature type="domain" description="Calcineurin-like phosphoesterase" evidence="4">
    <location>
        <begin position="74"/>
        <end position="235"/>
    </location>
</feature>
<comment type="caution">
    <text evidence="5">The sequence shown here is derived from an EMBL/GenBank/DDBJ whole genome shotgun (WGS) entry which is preliminary data.</text>
</comment>
<evidence type="ECO:0000256" key="1">
    <source>
        <dbReference type="ARBA" id="ARBA00022723"/>
    </source>
</evidence>
<dbReference type="Proteomes" id="UP000324383">
    <property type="component" value="Unassembled WGS sequence"/>
</dbReference>
<dbReference type="PANTHER" id="PTHR31302:SF31">
    <property type="entry name" value="PHOSPHODIESTERASE YAEI"/>
    <property type="match status" value="1"/>
</dbReference>
<accession>A0A5D3FBC6</accession>
<dbReference type="Pfam" id="PF00149">
    <property type="entry name" value="Metallophos"/>
    <property type="match status" value="1"/>
</dbReference>
<dbReference type="InterPro" id="IPR004843">
    <property type="entry name" value="Calcineurin-like_PHP"/>
</dbReference>
<dbReference type="GO" id="GO:0008758">
    <property type="term" value="F:UDP-2,3-diacylglucosamine hydrolase activity"/>
    <property type="evidence" value="ECO:0007669"/>
    <property type="project" value="TreeGrafter"/>
</dbReference>
<gene>
    <name evidence="5" type="ORF">FNJ60_13870</name>
</gene>
<dbReference type="CDD" id="cd07385">
    <property type="entry name" value="MPP_YkuE_C"/>
    <property type="match status" value="1"/>
</dbReference>
<dbReference type="PROSITE" id="PS51257">
    <property type="entry name" value="PROKAR_LIPOPROTEIN"/>
    <property type="match status" value="1"/>
</dbReference>
<sequence>MRTRSYLPLFLSLLLLFASCQSKRSALVSSFPASAGVYSIRSFKEKVSSRYTTVSRIVEYDFMHRDIPPAFDGLRIAFISDLHYKSKLKEKGLNDLIRLLNERKPDVLLMGGDYQEGCEYVEPLFAALSRVEAPLGIYGVMGNNDYERCHDEIIGTMKRYGMHVLEHRVDTLYREGQRILVAGVRNPFDLERNGVSPTLSLAPDDFVILLVHTPDYAEDVSVANADLVLAGHTHGGQVRILGAAPAWHSRYGKRFLTGITHNSDRIPVIITNGIGTSRLALRIGAPAEVVMITLRCLSSRADNGK</sequence>
<feature type="chain" id="PRO_5030116425" evidence="3">
    <location>
        <begin position="23"/>
        <end position="305"/>
    </location>
</feature>
<evidence type="ECO:0000256" key="2">
    <source>
        <dbReference type="ARBA" id="ARBA00022801"/>
    </source>
</evidence>
<dbReference type="EMBL" id="VKLW01000042">
    <property type="protein sequence ID" value="TYK32038.1"/>
    <property type="molecule type" value="Genomic_DNA"/>
</dbReference>
<protein>
    <submittedName>
        <fullName evidence="5">Metallophosphoesterase</fullName>
    </submittedName>
</protein>
<dbReference type="RefSeq" id="WP_148727785.1">
    <property type="nucleotide sequence ID" value="NZ_CP197398.1"/>
</dbReference>
<proteinExistence type="predicted"/>
<organism evidence="5 6">
    <name type="scientific">Bacteroides pyogenes</name>
    <dbReference type="NCBI Taxonomy" id="310300"/>
    <lineage>
        <taxon>Bacteria</taxon>
        <taxon>Pseudomonadati</taxon>
        <taxon>Bacteroidota</taxon>
        <taxon>Bacteroidia</taxon>
        <taxon>Bacteroidales</taxon>
        <taxon>Bacteroidaceae</taxon>
        <taxon>Bacteroides</taxon>
    </lineage>
</organism>
<dbReference type="GO" id="GO:0009245">
    <property type="term" value="P:lipid A biosynthetic process"/>
    <property type="evidence" value="ECO:0007669"/>
    <property type="project" value="TreeGrafter"/>
</dbReference>
<feature type="signal peptide" evidence="3">
    <location>
        <begin position="1"/>
        <end position="22"/>
    </location>
</feature>
<evidence type="ECO:0000313" key="6">
    <source>
        <dbReference type="Proteomes" id="UP000324383"/>
    </source>
</evidence>
<keyword evidence="3" id="KW-0732">Signal</keyword>
<dbReference type="SUPFAM" id="SSF56300">
    <property type="entry name" value="Metallo-dependent phosphatases"/>
    <property type="match status" value="1"/>
</dbReference>
<dbReference type="InterPro" id="IPR051158">
    <property type="entry name" value="Metallophosphoesterase_sf"/>
</dbReference>
<dbReference type="Gene3D" id="3.60.21.10">
    <property type="match status" value="1"/>
</dbReference>
<evidence type="ECO:0000256" key="3">
    <source>
        <dbReference type="SAM" id="SignalP"/>
    </source>
</evidence>
<dbReference type="AlphaFoldDB" id="A0A5D3FBC6"/>
<keyword evidence="6" id="KW-1185">Reference proteome</keyword>